<feature type="transmembrane region" description="Helical" evidence="6">
    <location>
        <begin position="438"/>
        <end position="455"/>
    </location>
</feature>
<keyword evidence="5 6" id="KW-0472">Membrane</keyword>
<dbReference type="GO" id="GO:0022857">
    <property type="term" value="F:transmembrane transporter activity"/>
    <property type="evidence" value="ECO:0007669"/>
    <property type="project" value="InterPro"/>
</dbReference>
<feature type="transmembrane region" description="Helical" evidence="6">
    <location>
        <begin position="292"/>
        <end position="321"/>
    </location>
</feature>
<evidence type="ECO:0000256" key="2">
    <source>
        <dbReference type="ARBA" id="ARBA00022475"/>
    </source>
</evidence>
<evidence type="ECO:0000256" key="6">
    <source>
        <dbReference type="SAM" id="Phobius"/>
    </source>
</evidence>
<dbReference type="GO" id="GO:0005886">
    <property type="term" value="C:plasma membrane"/>
    <property type="evidence" value="ECO:0007669"/>
    <property type="project" value="UniProtKB-SubCell"/>
</dbReference>
<feature type="transmembrane region" description="Helical" evidence="6">
    <location>
        <begin position="21"/>
        <end position="43"/>
    </location>
</feature>
<name>A0A9D1KV37_9FIRM</name>
<dbReference type="AlphaFoldDB" id="A0A9D1KV37"/>
<dbReference type="Pfam" id="PF13520">
    <property type="entry name" value="AA_permease_2"/>
    <property type="match status" value="1"/>
</dbReference>
<keyword evidence="2" id="KW-1003">Cell membrane</keyword>
<accession>A0A9D1KV37</accession>
<feature type="transmembrane region" description="Helical" evidence="6">
    <location>
        <begin position="145"/>
        <end position="164"/>
    </location>
</feature>
<dbReference type="EMBL" id="DVLX01000064">
    <property type="protein sequence ID" value="HIT99633.1"/>
    <property type="molecule type" value="Genomic_DNA"/>
</dbReference>
<dbReference type="Gene3D" id="1.20.1740.10">
    <property type="entry name" value="Amino acid/polyamine transporter I"/>
    <property type="match status" value="1"/>
</dbReference>
<evidence type="ECO:0000256" key="5">
    <source>
        <dbReference type="ARBA" id="ARBA00023136"/>
    </source>
</evidence>
<protein>
    <submittedName>
        <fullName evidence="7">APC family permease</fullName>
    </submittedName>
</protein>
<dbReference type="PIRSF" id="PIRSF006060">
    <property type="entry name" value="AA_transporter"/>
    <property type="match status" value="1"/>
</dbReference>
<feature type="transmembrane region" description="Helical" evidence="6">
    <location>
        <begin position="408"/>
        <end position="426"/>
    </location>
</feature>
<evidence type="ECO:0000256" key="4">
    <source>
        <dbReference type="ARBA" id="ARBA00022989"/>
    </source>
</evidence>
<feature type="transmembrane region" description="Helical" evidence="6">
    <location>
        <begin position="94"/>
        <end position="125"/>
    </location>
</feature>
<feature type="transmembrane region" description="Helical" evidence="6">
    <location>
        <begin position="367"/>
        <end position="388"/>
    </location>
</feature>
<sequence>MSNQNNNLERQTFAKTLGRGEIWAFAFGSVVGWGWVMLAGGWVTSAGTLGAIVAFVIAGLVCCSIGMAFAELCPMIPQTGGVLVFAYRAGGYKFGWFAAWAMAFAYVAVACWEGPAFGTAVEYLFPSLTENATVLYSLQGYDLTLPWVLIAAAGTIFTIICNYIGMSFAKIVNTIAALALVAGGLIFFFGGVTLGDFSNAQPMFQDGFSGVFIVLMAAPAMFVGFDVIPQSVEDMKIPMKQVGSMVILAIVLGAIWYILMILGSAFGAPAAFRESATIPVADIASYVMGSKIFGSFVIIAGIGGILTSWNAMYIGATRIIFAMARAKMLPPVFGKLHPKYNSPTAALLLVGALGLASIFLGSNALGWFVDASSFGTVVAYFCAAIAFYKLKNDEPDTPRPFKAPLGKFMAVIAIVCSGLFICIYLPFSPSGGLGGMEWIMVGLWTVIGIILAIAVKNSSYAKITKAEREYLIFGEEYARKEIVGEEKAEA</sequence>
<dbReference type="PANTHER" id="PTHR42770:SF7">
    <property type="entry name" value="MEMBRANE PROTEIN"/>
    <property type="match status" value="1"/>
</dbReference>
<dbReference type="InterPro" id="IPR002293">
    <property type="entry name" value="AA/rel_permease1"/>
</dbReference>
<evidence type="ECO:0000256" key="3">
    <source>
        <dbReference type="ARBA" id="ARBA00022692"/>
    </source>
</evidence>
<proteinExistence type="predicted"/>
<gene>
    <name evidence="7" type="ORF">IAD12_05210</name>
</gene>
<feature type="transmembrane region" description="Helical" evidence="6">
    <location>
        <begin position="207"/>
        <end position="225"/>
    </location>
</feature>
<feature type="transmembrane region" description="Helical" evidence="6">
    <location>
        <begin position="171"/>
        <end position="195"/>
    </location>
</feature>
<dbReference type="PANTHER" id="PTHR42770">
    <property type="entry name" value="AMINO ACID TRANSPORTER-RELATED"/>
    <property type="match status" value="1"/>
</dbReference>
<feature type="transmembrane region" description="Helical" evidence="6">
    <location>
        <begin position="246"/>
        <end position="272"/>
    </location>
</feature>
<feature type="transmembrane region" description="Helical" evidence="6">
    <location>
        <begin position="342"/>
        <end position="361"/>
    </location>
</feature>
<organism evidence="7 8">
    <name type="scientific">Candidatus Allocopromorpha excrementavium</name>
    <dbReference type="NCBI Taxonomy" id="2840741"/>
    <lineage>
        <taxon>Bacteria</taxon>
        <taxon>Bacillati</taxon>
        <taxon>Bacillota</taxon>
        <taxon>Clostridia</taxon>
        <taxon>Eubacteriales</taxon>
        <taxon>Eubacteriaceae</taxon>
        <taxon>Eubacteriaceae incertae sedis</taxon>
        <taxon>Candidatus Allocopromorpha</taxon>
    </lineage>
</organism>
<keyword evidence="4 6" id="KW-1133">Transmembrane helix</keyword>
<reference evidence="7" key="1">
    <citation type="submission" date="2020-10" db="EMBL/GenBank/DDBJ databases">
        <authorList>
            <person name="Gilroy R."/>
        </authorList>
    </citation>
    <scope>NUCLEOTIDE SEQUENCE</scope>
    <source>
        <strain evidence="7">CHK176-22527</strain>
    </source>
</reference>
<evidence type="ECO:0000313" key="8">
    <source>
        <dbReference type="Proteomes" id="UP000824159"/>
    </source>
</evidence>
<feature type="transmembrane region" description="Helical" evidence="6">
    <location>
        <begin position="49"/>
        <end position="73"/>
    </location>
</feature>
<comment type="caution">
    <text evidence="7">The sequence shown here is derived from an EMBL/GenBank/DDBJ whole genome shotgun (WGS) entry which is preliminary data.</text>
</comment>
<reference evidence="7" key="2">
    <citation type="journal article" date="2021" name="PeerJ">
        <title>Extensive microbial diversity within the chicken gut microbiome revealed by metagenomics and culture.</title>
        <authorList>
            <person name="Gilroy R."/>
            <person name="Ravi A."/>
            <person name="Getino M."/>
            <person name="Pursley I."/>
            <person name="Horton D.L."/>
            <person name="Alikhan N.F."/>
            <person name="Baker D."/>
            <person name="Gharbi K."/>
            <person name="Hall N."/>
            <person name="Watson M."/>
            <person name="Adriaenssens E.M."/>
            <person name="Foster-Nyarko E."/>
            <person name="Jarju S."/>
            <person name="Secka A."/>
            <person name="Antonio M."/>
            <person name="Oren A."/>
            <person name="Chaudhuri R.R."/>
            <person name="La Ragione R."/>
            <person name="Hildebrand F."/>
            <person name="Pallen M.J."/>
        </authorList>
    </citation>
    <scope>NUCLEOTIDE SEQUENCE</scope>
    <source>
        <strain evidence="7">CHK176-22527</strain>
    </source>
</reference>
<dbReference type="InterPro" id="IPR050367">
    <property type="entry name" value="APC_superfamily"/>
</dbReference>
<evidence type="ECO:0000313" key="7">
    <source>
        <dbReference type="EMBL" id="HIT99633.1"/>
    </source>
</evidence>
<keyword evidence="3 6" id="KW-0812">Transmembrane</keyword>
<comment type="subcellular location">
    <subcellularLocation>
        <location evidence="1">Cell membrane</location>
        <topology evidence="1">Multi-pass membrane protein</topology>
    </subcellularLocation>
</comment>
<dbReference type="Proteomes" id="UP000824159">
    <property type="component" value="Unassembled WGS sequence"/>
</dbReference>
<evidence type="ECO:0000256" key="1">
    <source>
        <dbReference type="ARBA" id="ARBA00004651"/>
    </source>
</evidence>